<keyword evidence="3" id="KW-0328">Glycosyltransferase</keyword>
<dbReference type="InterPro" id="IPR035595">
    <property type="entry name" value="UDP_glycos_trans_CS"/>
</dbReference>
<dbReference type="AlphaFoldDB" id="A0A8K0H8P3"/>
<name>A0A8K0H8P3_9ROSA</name>
<keyword evidence="5" id="KW-1185">Reference proteome</keyword>
<evidence type="ECO:0000256" key="3">
    <source>
        <dbReference type="RuleBase" id="RU003718"/>
    </source>
</evidence>
<accession>A0A8K0H8P3</accession>
<dbReference type="FunFam" id="3.40.50.2000:FF:000060">
    <property type="entry name" value="Glycosyltransferase"/>
    <property type="match status" value="1"/>
</dbReference>
<keyword evidence="2 3" id="KW-0808">Transferase</keyword>
<dbReference type="InterPro" id="IPR002213">
    <property type="entry name" value="UDP_glucos_trans"/>
</dbReference>
<dbReference type="PANTHER" id="PTHR11926">
    <property type="entry name" value="GLUCOSYL/GLUCURONOSYL TRANSFERASES"/>
    <property type="match status" value="1"/>
</dbReference>
<reference evidence="4" key="1">
    <citation type="submission" date="2020-03" db="EMBL/GenBank/DDBJ databases">
        <title>A high-quality chromosome-level genome assembly of a woody plant with both climbing and erect habits, Rhamnella rubrinervis.</title>
        <authorList>
            <person name="Lu Z."/>
            <person name="Yang Y."/>
            <person name="Zhu X."/>
            <person name="Sun Y."/>
        </authorList>
    </citation>
    <scope>NUCLEOTIDE SEQUENCE</scope>
    <source>
        <strain evidence="4">BYM</strain>
        <tissue evidence="4">Leaf</tissue>
    </source>
</reference>
<evidence type="ECO:0000256" key="2">
    <source>
        <dbReference type="ARBA" id="ARBA00022679"/>
    </source>
</evidence>
<dbReference type="SUPFAM" id="SSF53756">
    <property type="entry name" value="UDP-Glycosyltransferase/glycogen phosphorylase"/>
    <property type="match status" value="1"/>
</dbReference>
<dbReference type="GO" id="GO:0080044">
    <property type="term" value="F:quercetin 7-O-glucosyltransferase activity"/>
    <property type="evidence" value="ECO:0007669"/>
    <property type="project" value="TreeGrafter"/>
</dbReference>
<organism evidence="4 5">
    <name type="scientific">Rhamnella rubrinervis</name>
    <dbReference type="NCBI Taxonomy" id="2594499"/>
    <lineage>
        <taxon>Eukaryota</taxon>
        <taxon>Viridiplantae</taxon>
        <taxon>Streptophyta</taxon>
        <taxon>Embryophyta</taxon>
        <taxon>Tracheophyta</taxon>
        <taxon>Spermatophyta</taxon>
        <taxon>Magnoliopsida</taxon>
        <taxon>eudicotyledons</taxon>
        <taxon>Gunneridae</taxon>
        <taxon>Pentapetalae</taxon>
        <taxon>rosids</taxon>
        <taxon>fabids</taxon>
        <taxon>Rosales</taxon>
        <taxon>Rhamnaceae</taxon>
        <taxon>rhamnoid group</taxon>
        <taxon>Rhamneae</taxon>
        <taxon>Rhamnella</taxon>
    </lineage>
</organism>
<sequence length="194" mass="22061">MSLSSAHISFMIASFSTPTFNLTSKPTLSFVWKTISDGLPDNYPRLGEKDSQPLKSVMYVSIGSVAIMTRDELVEFWYGLVNSRKRFLWVIRPDLYKEAEDGKNVPEELLEETKKRGYVVGWAPQEEVLEHPAVGGFLTHSGWNSTMESLVAGVPMICWPRQADQPVNSRYVSEVWKIGLDMNDVSDRKVVEKW</sequence>
<gene>
    <name evidence="4" type="ORF">FNV43_RR08495</name>
</gene>
<dbReference type="PANTHER" id="PTHR11926:SF1392">
    <property type="entry name" value="GLYCOSYLTRANSFERASE"/>
    <property type="match status" value="1"/>
</dbReference>
<evidence type="ECO:0008006" key="6">
    <source>
        <dbReference type="Google" id="ProtNLM"/>
    </source>
</evidence>
<dbReference type="EMBL" id="VOIH02000004">
    <property type="protein sequence ID" value="KAF3447791.1"/>
    <property type="molecule type" value="Genomic_DNA"/>
</dbReference>
<evidence type="ECO:0000313" key="4">
    <source>
        <dbReference type="EMBL" id="KAF3447791.1"/>
    </source>
</evidence>
<dbReference type="Pfam" id="PF00201">
    <property type="entry name" value="UDPGT"/>
    <property type="match status" value="1"/>
</dbReference>
<comment type="caution">
    <text evidence="4">The sequence shown here is derived from an EMBL/GenBank/DDBJ whole genome shotgun (WGS) entry which is preliminary data.</text>
</comment>
<dbReference type="OrthoDB" id="1193748at2759"/>
<dbReference type="CDD" id="cd03784">
    <property type="entry name" value="GT1_Gtf-like"/>
    <property type="match status" value="1"/>
</dbReference>
<evidence type="ECO:0000256" key="1">
    <source>
        <dbReference type="ARBA" id="ARBA00009995"/>
    </source>
</evidence>
<proteinExistence type="inferred from homology"/>
<evidence type="ECO:0000313" key="5">
    <source>
        <dbReference type="Proteomes" id="UP000796880"/>
    </source>
</evidence>
<comment type="similarity">
    <text evidence="1 3">Belongs to the UDP-glycosyltransferase family.</text>
</comment>
<dbReference type="Proteomes" id="UP000796880">
    <property type="component" value="Unassembled WGS sequence"/>
</dbReference>
<dbReference type="Gene3D" id="3.40.50.2000">
    <property type="entry name" value="Glycogen Phosphorylase B"/>
    <property type="match status" value="1"/>
</dbReference>
<protein>
    <recommendedName>
        <fullName evidence="6">UDP-glycosyltransferases domain-containing protein</fullName>
    </recommendedName>
</protein>
<dbReference type="PROSITE" id="PS00375">
    <property type="entry name" value="UDPGT"/>
    <property type="match status" value="1"/>
</dbReference>
<dbReference type="GO" id="GO:0080043">
    <property type="term" value="F:quercetin 3-O-glucosyltransferase activity"/>
    <property type="evidence" value="ECO:0007669"/>
    <property type="project" value="TreeGrafter"/>
</dbReference>